<dbReference type="GO" id="GO:0016491">
    <property type="term" value="F:oxidoreductase activity"/>
    <property type="evidence" value="ECO:0007669"/>
    <property type="project" value="UniProtKB-KW"/>
</dbReference>
<dbReference type="KEGG" id="cnan:A2G96_30860"/>
<dbReference type="RefSeq" id="WP_062803910.1">
    <property type="nucleotide sequence ID" value="NZ_CP014845.1"/>
</dbReference>
<dbReference type="PANTHER" id="PTHR43656">
    <property type="entry name" value="BINDING OXIDOREDUCTASE, PUTATIVE (AFU_ORTHOLOGUE AFUA_2G08260)-RELATED"/>
    <property type="match status" value="1"/>
</dbReference>
<dbReference type="PANTHER" id="PTHR43656:SF2">
    <property type="entry name" value="BINDING OXIDOREDUCTASE, PUTATIVE (AFU_ORTHOLOGUE AFUA_2G08260)-RELATED"/>
    <property type="match status" value="1"/>
</dbReference>
<dbReference type="InterPro" id="IPR001155">
    <property type="entry name" value="OxRdtase_FMN_N"/>
</dbReference>
<dbReference type="SUPFAM" id="SSF51395">
    <property type="entry name" value="FMN-linked oxidoreductases"/>
    <property type="match status" value="1"/>
</dbReference>
<dbReference type="Pfam" id="PF00724">
    <property type="entry name" value="Oxidored_FMN"/>
    <property type="match status" value="1"/>
</dbReference>
<organism evidence="4 5">
    <name type="scientific">Cupriavidus nantongensis</name>
    <dbReference type="NCBI Taxonomy" id="1796606"/>
    <lineage>
        <taxon>Bacteria</taxon>
        <taxon>Pseudomonadati</taxon>
        <taxon>Pseudomonadota</taxon>
        <taxon>Betaproteobacteria</taxon>
        <taxon>Burkholderiales</taxon>
        <taxon>Burkholderiaceae</taxon>
        <taxon>Cupriavidus</taxon>
    </lineage>
</organism>
<keyword evidence="1" id="KW-0285">Flavoprotein</keyword>
<keyword evidence="2" id="KW-0560">Oxidoreductase</keyword>
<evidence type="ECO:0000313" key="5">
    <source>
        <dbReference type="Proteomes" id="UP000075238"/>
    </source>
</evidence>
<reference evidence="4 5" key="1">
    <citation type="submission" date="2016-03" db="EMBL/GenBank/DDBJ databases">
        <title>Complete genome sequence of a novel chlorpyrifos degrading bacterium, Cupriavidus nantongensis sp. X1.</title>
        <authorList>
            <person name="Fang L."/>
        </authorList>
    </citation>
    <scope>NUCLEOTIDE SEQUENCE [LARGE SCALE GENOMIC DNA]</scope>
    <source>
        <strain evidence="4 5">X1</strain>
    </source>
</reference>
<evidence type="ECO:0000313" key="4">
    <source>
        <dbReference type="EMBL" id="AMR82124.1"/>
    </source>
</evidence>
<keyword evidence="5" id="KW-1185">Reference proteome</keyword>
<dbReference type="InterPro" id="IPR013785">
    <property type="entry name" value="Aldolase_TIM"/>
</dbReference>
<name>A0A142JVL2_9BURK</name>
<dbReference type="InterPro" id="IPR051799">
    <property type="entry name" value="NADH_flavin_oxidoreductase"/>
</dbReference>
<dbReference type="GO" id="GO:0010181">
    <property type="term" value="F:FMN binding"/>
    <property type="evidence" value="ECO:0007669"/>
    <property type="project" value="InterPro"/>
</dbReference>
<dbReference type="EMBL" id="CP014845">
    <property type="protein sequence ID" value="AMR82124.1"/>
    <property type="molecule type" value="Genomic_DNA"/>
</dbReference>
<dbReference type="AlphaFoldDB" id="A0A142JVL2"/>
<gene>
    <name evidence="4" type="ORF">A2G96_30860</name>
</gene>
<evidence type="ECO:0000256" key="2">
    <source>
        <dbReference type="ARBA" id="ARBA00023002"/>
    </source>
</evidence>
<dbReference type="Gene3D" id="3.20.20.70">
    <property type="entry name" value="Aldolase class I"/>
    <property type="match status" value="1"/>
</dbReference>
<evidence type="ECO:0000259" key="3">
    <source>
        <dbReference type="Pfam" id="PF00724"/>
    </source>
</evidence>
<dbReference type="CDD" id="cd02803">
    <property type="entry name" value="OYE_like_FMN_family"/>
    <property type="match status" value="1"/>
</dbReference>
<dbReference type="OrthoDB" id="8523426at2"/>
<accession>A0A142JVL2</accession>
<evidence type="ECO:0000256" key="1">
    <source>
        <dbReference type="ARBA" id="ARBA00022630"/>
    </source>
</evidence>
<sequence length="380" mass="39774">MITPAAPSLFDTPALSGVPLRNRLVVAPMTRISATDTGVPTDAMRRYYEGFARGGFGLIVSEGIYTDRAYAQGYAGQPGLTDAQQAQGWRGIVHAVHQAGGRMVAQLMHAGALSQANRFRDDTVGPSAVRPRGRQLTAYGGTGAFRMPRAMDEAEILQAIDGFAQAARLACAAGFDGVEIHGANGYLLDQFLNGHTNVRQDDWGGGIAQRMRLMLETIRAVRAAVGTDAIVGVRISQAKVNDFTYQWPEGTEGAAAVFAGIAASGVDYLHVTEHEAWQPAFAGSDASLVQHARRAAPGLAIVANGNLAEPARAAAMLEQGATLVALGRGALANPDWPARVRAGQPVRPFDAAVLAPLAGIKDAELALREAAPAVPVPLAG</sequence>
<feature type="domain" description="NADH:flavin oxidoreductase/NADH oxidase N-terminal" evidence="3">
    <location>
        <begin position="16"/>
        <end position="344"/>
    </location>
</feature>
<dbReference type="Proteomes" id="UP000075238">
    <property type="component" value="Chromosome 2"/>
</dbReference>
<protein>
    <submittedName>
        <fullName evidence="4">NADH:flavin oxidoreductase</fullName>
    </submittedName>
</protein>
<dbReference type="STRING" id="1796606.A2G96_30860"/>
<proteinExistence type="predicted"/>